<dbReference type="GO" id="GO:0003950">
    <property type="term" value="F:NAD+ poly-ADP-ribosyltransferase activity"/>
    <property type="evidence" value="ECO:0007669"/>
    <property type="project" value="TreeGrafter"/>
</dbReference>
<evidence type="ECO:0000256" key="1">
    <source>
        <dbReference type="ARBA" id="ARBA00009558"/>
    </source>
</evidence>
<reference evidence="13" key="1">
    <citation type="submission" date="2025-08" db="UniProtKB">
        <authorList>
            <consortium name="RefSeq"/>
        </authorList>
    </citation>
    <scope>IDENTIFICATION</scope>
</reference>
<keyword evidence="5 10" id="KW-0732">Signal</keyword>
<evidence type="ECO:0000256" key="11">
    <source>
        <dbReference type="SAM" id="Phobius"/>
    </source>
</evidence>
<dbReference type="PANTHER" id="PTHR10339">
    <property type="entry name" value="ADP-RIBOSYLTRANSFERASE"/>
    <property type="match status" value="1"/>
</dbReference>
<feature type="chain" id="PRO_5017855784" description="NAD(P)(+)--arginine ADP-ribosyltransferase" evidence="10">
    <location>
        <begin position="19"/>
        <end position="301"/>
    </location>
</feature>
<dbReference type="InterPro" id="IPR050999">
    <property type="entry name" value="ADP-ribosyltransferase_ARG"/>
</dbReference>
<comment type="similarity">
    <text evidence="1 10">Belongs to the Arg-specific ADP-ribosyltransferase family.</text>
</comment>
<evidence type="ECO:0000256" key="2">
    <source>
        <dbReference type="ARBA" id="ARBA00022676"/>
    </source>
</evidence>
<dbReference type="KEGG" id="asn:102384083"/>
<evidence type="ECO:0000256" key="8">
    <source>
        <dbReference type="ARBA" id="ARBA00023157"/>
    </source>
</evidence>
<feature type="signal peptide" evidence="10">
    <location>
        <begin position="1"/>
        <end position="18"/>
    </location>
</feature>
<keyword evidence="4" id="KW-0548">Nucleotidyltransferase</keyword>
<dbReference type="EC" id="2.4.2.31" evidence="10"/>
<protein>
    <recommendedName>
        <fullName evidence="10">NAD(P)(+)--arginine ADP-ribosyltransferase</fullName>
        <ecNumber evidence="10">2.4.2.31</ecNumber>
    </recommendedName>
    <alternativeName>
        <fullName evidence="10">Mono(ADP-ribosyl)transferase</fullName>
    </alternativeName>
</protein>
<dbReference type="GO" id="GO:0044194">
    <property type="term" value="C:cytolytic granule"/>
    <property type="evidence" value="ECO:0007669"/>
    <property type="project" value="UniProtKB-ARBA"/>
</dbReference>
<keyword evidence="11" id="KW-1133">Transmembrane helix</keyword>
<keyword evidence="6 10" id="KW-0521">NADP</keyword>
<keyword evidence="3 10" id="KW-0808">Transferase</keyword>
<dbReference type="SUPFAM" id="SSF56399">
    <property type="entry name" value="ADP-ribosylation"/>
    <property type="match status" value="1"/>
</dbReference>
<feature type="transmembrane region" description="Helical" evidence="11">
    <location>
        <begin position="281"/>
        <end position="300"/>
    </location>
</feature>
<dbReference type="InParanoid" id="A0A3Q0FWU4"/>
<dbReference type="GO" id="GO:0106274">
    <property type="term" value="F:NAD+-protein-arginine ADP-ribosyltransferase activity"/>
    <property type="evidence" value="ECO:0007669"/>
    <property type="project" value="UniProtKB-EC"/>
</dbReference>
<evidence type="ECO:0000256" key="5">
    <source>
        <dbReference type="ARBA" id="ARBA00022729"/>
    </source>
</evidence>
<sequence>MWSHRILLFLCVVGSTQAQQGVQTIEMSMMPGVVDDQYIGCTEEMERIAPKLLEMEKKNSGALKSAWEKTGPQWEEVKKDPSVHLPKGFKENHGKAVIAYTDTSLAVLFNRAVREMGASPSTYKSFPFKAFHYYLTRALQLLKKSCSVTHGREVYRGISNIIFIHNPPAPVRFGQVASSSLKKNVAEGFGQHTFFTIRTCFGVNITGFSLEPWQEEVLIPSQEKFSVSRRDDRKNSFILRSTNRTCSHFNCVYLGREKNEKCIERSGGRRGITFPHHMSPLLFGASILLANAAALTLFGAH</sequence>
<evidence type="ECO:0000256" key="9">
    <source>
        <dbReference type="ARBA" id="ARBA00047597"/>
    </source>
</evidence>
<dbReference type="GO" id="GO:0046677">
    <property type="term" value="P:response to antibiotic"/>
    <property type="evidence" value="ECO:0007669"/>
    <property type="project" value="UniProtKB-ARBA"/>
</dbReference>
<keyword evidence="7 10" id="KW-0520">NAD</keyword>
<keyword evidence="8" id="KW-1015">Disulfide bond</keyword>
<organism evidence="12 13">
    <name type="scientific">Alligator sinensis</name>
    <name type="common">Chinese alligator</name>
    <dbReference type="NCBI Taxonomy" id="38654"/>
    <lineage>
        <taxon>Eukaryota</taxon>
        <taxon>Metazoa</taxon>
        <taxon>Chordata</taxon>
        <taxon>Craniata</taxon>
        <taxon>Vertebrata</taxon>
        <taxon>Euteleostomi</taxon>
        <taxon>Archelosauria</taxon>
        <taxon>Archosauria</taxon>
        <taxon>Crocodylia</taxon>
        <taxon>Alligatoridae</taxon>
        <taxon>Alligatorinae</taxon>
        <taxon>Alligator</taxon>
    </lineage>
</organism>
<keyword evidence="11" id="KW-0812">Transmembrane</keyword>
<keyword evidence="2 10" id="KW-0328">Glycosyltransferase</keyword>
<dbReference type="PROSITE" id="PS01291">
    <property type="entry name" value="ART"/>
    <property type="match status" value="1"/>
</dbReference>
<dbReference type="InterPro" id="IPR000768">
    <property type="entry name" value="ART"/>
</dbReference>
<dbReference type="PRINTS" id="PR00970">
    <property type="entry name" value="RIBTRNSFRASE"/>
</dbReference>
<keyword evidence="11" id="KW-0472">Membrane</keyword>
<dbReference type="AlphaFoldDB" id="A0A3Q0FWU4"/>
<evidence type="ECO:0000313" key="13">
    <source>
        <dbReference type="RefSeq" id="XP_025050213.1"/>
    </source>
</evidence>
<dbReference type="PANTHER" id="PTHR10339:SF2">
    <property type="entry name" value="ECTO-ADP-RIBOSYLTRANSFERASE 5"/>
    <property type="match status" value="1"/>
</dbReference>
<comment type="catalytic activity">
    <reaction evidence="9 10">
        <text>L-arginyl-[protein] + NAD(+) = N(omega)-(ADP-D-ribosyl)-L-arginyl-[protein] + nicotinamide + H(+)</text>
        <dbReference type="Rhea" id="RHEA:19149"/>
        <dbReference type="Rhea" id="RHEA-COMP:10532"/>
        <dbReference type="Rhea" id="RHEA-COMP:15087"/>
        <dbReference type="ChEBI" id="CHEBI:15378"/>
        <dbReference type="ChEBI" id="CHEBI:17154"/>
        <dbReference type="ChEBI" id="CHEBI:29965"/>
        <dbReference type="ChEBI" id="CHEBI:57540"/>
        <dbReference type="ChEBI" id="CHEBI:142554"/>
        <dbReference type="EC" id="2.4.2.31"/>
    </reaction>
</comment>
<keyword evidence="12" id="KW-1185">Reference proteome</keyword>
<dbReference type="FunFam" id="3.90.176.10:FF:000001">
    <property type="entry name" value="NAD(P)(+)--arginine ADP-ribosyltransferase"/>
    <property type="match status" value="1"/>
</dbReference>
<dbReference type="Gene3D" id="3.90.176.10">
    <property type="entry name" value="Toxin ADP-ribosyltransferase, Chain A, domain 1"/>
    <property type="match status" value="1"/>
</dbReference>
<evidence type="ECO:0000256" key="4">
    <source>
        <dbReference type="ARBA" id="ARBA00022695"/>
    </source>
</evidence>
<name>A0A3Q0FWU4_ALLSI</name>
<gene>
    <name evidence="13" type="primary">LOC102384083</name>
</gene>
<dbReference type="Pfam" id="PF01129">
    <property type="entry name" value="ART"/>
    <property type="match status" value="1"/>
</dbReference>
<dbReference type="PROSITE" id="PS51996">
    <property type="entry name" value="TR_MART"/>
    <property type="match status" value="1"/>
</dbReference>
<proteinExistence type="inferred from homology"/>
<evidence type="ECO:0000256" key="7">
    <source>
        <dbReference type="ARBA" id="ARBA00023027"/>
    </source>
</evidence>
<dbReference type="GO" id="GO:0016779">
    <property type="term" value="F:nucleotidyltransferase activity"/>
    <property type="evidence" value="ECO:0007669"/>
    <property type="project" value="UniProtKB-KW"/>
</dbReference>
<evidence type="ECO:0000256" key="6">
    <source>
        <dbReference type="ARBA" id="ARBA00022857"/>
    </source>
</evidence>
<dbReference type="RefSeq" id="XP_025050213.1">
    <property type="nucleotide sequence ID" value="XM_025194428.1"/>
</dbReference>
<dbReference type="GeneID" id="102384083"/>
<dbReference type="Proteomes" id="UP000189705">
    <property type="component" value="Unplaced"/>
</dbReference>
<evidence type="ECO:0000313" key="12">
    <source>
        <dbReference type="Proteomes" id="UP000189705"/>
    </source>
</evidence>
<evidence type="ECO:0000256" key="3">
    <source>
        <dbReference type="ARBA" id="ARBA00022679"/>
    </source>
</evidence>
<accession>A0A3Q0FWU4</accession>
<evidence type="ECO:0000256" key="10">
    <source>
        <dbReference type="RuleBase" id="RU361228"/>
    </source>
</evidence>